<dbReference type="Gene3D" id="2.60.120.10">
    <property type="entry name" value="Jelly Rolls"/>
    <property type="match status" value="1"/>
</dbReference>
<dbReference type="Pfam" id="PF00027">
    <property type="entry name" value="cNMP_binding"/>
    <property type="match status" value="1"/>
</dbReference>
<dbReference type="Proteomes" id="UP001159364">
    <property type="component" value="Linkage Group LG04"/>
</dbReference>
<dbReference type="PROSITE" id="PS50042">
    <property type="entry name" value="CNMP_BINDING_3"/>
    <property type="match status" value="1"/>
</dbReference>
<evidence type="ECO:0000256" key="2">
    <source>
        <dbReference type="ARBA" id="ARBA00010486"/>
    </source>
</evidence>
<dbReference type="InterPro" id="IPR000595">
    <property type="entry name" value="cNMP-bd_dom"/>
</dbReference>
<dbReference type="AlphaFoldDB" id="A0AAV8TRG0"/>
<comment type="caution">
    <text evidence="14">The sequence shown here is derived from an EMBL/GenBank/DDBJ whole genome shotgun (WGS) entry which is preliminary data.</text>
</comment>
<evidence type="ECO:0000256" key="4">
    <source>
        <dbReference type="ARBA" id="ARBA00022692"/>
    </source>
</evidence>
<sequence>MDERMLDAICERLKPSLCTQGTYLVREGDLVNEMLFIIRGNLDSYTTDGGRTGFFNSSRLGPGDFCGKELLTWALDPRPSVILPSSTRIVKAISEVEAFALNAEHLKFVASQFRRLHSKQLRHKFRFYSHQWRTWAACFIQAAWRRHKRQKEADEFRARESCSIAKPQAKGEA</sequence>
<proteinExistence type="inferred from homology"/>
<protein>
    <recommendedName>
        <fullName evidence="13">Cyclic nucleotide-binding domain-containing protein</fullName>
    </recommendedName>
</protein>
<dbReference type="InterPro" id="IPR014710">
    <property type="entry name" value="RmlC-like_jellyroll"/>
</dbReference>
<dbReference type="FunFam" id="2.60.120.10:FF:000024">
    <property type="entry name" value="Cyclic nucleotide-gated ion channel 1"/>
    <property type="match status" value="1"/>
</dbReference>
<evidence type="ECO:0000256" key="8">
    <source>
        <dbReference type="ARBA" id="ARBA00023242"/>
    </source>
</evidence>
<keyword evidence="5" id="KW-1133">Transmembrane helix</keyword>
<gene>
    <name evidence="14" type="ORF">K2173_023692</name>
</gene>
<dbReference type="PANTHER" id="PTHR45651">
    <property type="entry name" value="CYCLIC NUCLEOTIDE-GATED ION CHANNEL 15-RELATED-RELATED"/>
    <property type="match status" value="1"/>
</dbReference>
<evidence type="ECO:0000313" key="15">
    <source>
        <dbReference type="Proteomes" id="UP001159364"/>
    </source>
</evidence>
<keyword evidence="7" id="KW-0472">Membrane</keyword>
<comment type="subcellular location">
    <subcellularLocation>
        <location evidence="1">Nucleus membrane</location>
        <topology evidence="1">Multi-pass membrane protein</topology>
    </subcellularLocation>
</comment>
<evidence type="ECO:0000313" key="14">
    <source>
        <dbReference type="EMBL" id="KAJ8768788.1"/>
    </source>
</evidence>
<evidence type="ECO:0000256" key="7">
    <source>
        <dbReference type="ARBA" id="ARBA00023136"/>
    </source>
</evidence>
<dbReference type="GO" id="GO:0034220">
    <property type="term" value="P:monoatomic ion transmembrane transport"/>
    <property type="evidence" value="ECO:0007669"/>
    <property type="project" value="UniProtKB-KW"/>
</dbReference>
<evidence type="ECO:0000256" key="3">
    <source>
        <dbReference type="ARBA" id="ARBA00022448"/>
    </source>
</evidence>
<reference evidence="14 15" key="1">
    <citation type="submission" date="2021-09" db="EMBL/GenBank/DDBJ databases">
        <title>Genomic insights and catalytic innovation underlie evolution of tropane alkaloids biosynthesis.</title>
        <authorList>
            <person name="Wang Y.-J."/>
            <person name="Tian T."/>
            <person name="Huang J.-P."/>
            <person name="Huang S.-X."/>
        </authorList>
    </citation>
    <scope>NUCLEOTIDE SEQUENCE [LARGE SCALE GENOMIC DNA]</scope>
    <source>
        <strain evidence="14">KIB-2018</strain>
        <tissue evidence="14">Leaf</tissue>
    </source>
</reference>
<dbReference type="GO" id="GO:0031965">
    <property type="term" value="C:nuclear membrane"/>
    <property type="evidence" value="ECO:0007669"/>
    <property type="project" value="UniProtKB-SubCell"/>
</dbReference>
<comment type="function">
    <text evidence="11">Cyclic nucleotide-gated channel involved in the establishment of both rhizobial and mycorrhizal associations. Required for full activation of nuclear-localized Ca(2+) oscillations by Nod and Myc factors. Simultaneous activation of the K(+)-permeable channel DMI1 and the Ca(2+) channel CNGC15 can give rise to sustained Ca(2+) oscillations. May function during fertilization in both female and male gametophytic Ca(2+) signaling.</text>
</comment>
<evidence type="ECO:0000256" key="6">
    <source>
        <dbReference type="ARBA" id="ARBA00023065"/>
    </source>
</evidence>
<keyword evidence="8" id="KW-0539">Nucleus</keyword>
<comment type="similarity">
    <text evidence="2">Belongs to the cyclic nucleotide-gated cation channel (TC 1.A.1.5) family.</text>
</comment>
<organism evidence="14 15">
    <name type="scientific">Erythroxylum novogranatense</name>
    <dbReference type="NCBI Taxonomy" id="1862640"/>
    <lineage>
        <taxon>Eukaryota</taxon>
        <taxon>Viridiplantae</taxon>
        <taxon>Streptophyta</taxon>
        <taxon>Embryophyta</taxon>
        <taxon>Tracheophyta</taxon>
        <taxon>Spermatophyta</taxon>
        <taxon>Magnoliopsida</taxon>
        <taxon>eudicotyledons</taxon>
        <taxon>Gunneridae</taxon>
        <taxon>Pentapetalae</taxon>
        <taxon>rosids</taxon>
        <taxon>fabids</taxon>
        <taxon>Malpighiales</taxon>
        <taxon>Erythroxylaceae</taxon>
        <taxon>Erythroxylum</taxon>
    </lineage>
</organism>
<dbReference type="SMART" id="SM00100">
    <property type="entry name" value="cNMP"/>
    <property type="match status" value="1"/>
</dbReference>
<dbReference type="PANTHER" id="PTHR45651:SF12">
    <property type="entry name" value="CYCLIC NUCLEOTIDE-GATED ION CHANNEL 15-RELATED"/>
    <property type="match status" value="1"/>
</dbReference>
<evidence type="ECO:0000256" key="5">
    <source>
        <dbReference type="ARBA" id="ARBA00022989"/>
    </source>
</evidence>
<accession>A0AAV8TRG0</accession>
<keyword evidence="15" id="KW-1185">Reference proteome</keyword>
<keyword evidence="4" id="KW-0812">Transmembrane</keyword>
<evidence type="ECO:0000259" key="13">
    <source>
        <dbReference type="PROSITE" id="PS50042"/>
    </source>
</evidence>
<dbReference type="EMBL" id="JAIWQS010000004">
    <property type="protein sequence ID" value="KAJ8768788.1"/>
    <property type="molecule type" value="Genomic_DNA"/>
</dbReference>
<dbReference type="SUPFAM" id="SSF51206">
    <property type="entry name" value="cAMP-binding domain-like"/>
    <property type="match status" value="1"/>
</dbReference>
<comment type="subunit">
    <text evidence="12">Interacts (via N-terminus) with DMI1 (via c-terminus). The Nod factor has no effect on this interaction, implying that the complex is maintained after activation.</text>
</comment>
<evidence type="ECO:0000256" key="9">
    <source>
        <dbReference type="ARBA" id="ARBA00023286"/>
    </source>
</evidence>
<keyword evidence="3" id="KW-0813">Transport</keyword>
<dbReference type="CDD" id="cd00038">
    <property type="entry name" value="CAP_ED"/>
    <property type="match status" value="1"/>
</dbReference>
<keyword evidence="9" id="KW-1071">Ligand-gated ion channel</keyword>
<dbReference type="InterPro" id="IPR018490">
    <property type="entry name" value="cNMP-bd_dom_sf"/>
</dbReference>
<name>A0AAV8TRG0_9ROSI</name>
<keyword evidence="6" id="KW-0406">Ion transport</keyword>
<dbReference type="GO" id="GO:0044325">
    <property type="term" value="F:transmembrane transporter binding"/>
    <property type="evidence" value="ECO:0007669"/>
    <property type="project" value="UniProtKB-ARBA"/>
</dbReference>
<evidence type="ECO:0000256" key="1">
    <source>
        <dbReference type="ARBA" id="ARBA00004232"/>
    </source>
</evidence>
<evidence type="ECO:0000256" key="10">
    <source>
        <dbReference type="ARBA" id="ARBA00023303"/>
    </source>
</evidence>
<evidence type="ECO:0000256" key="11">
    <source>
        <dbReference type="ARBA" id="ARBA00056117"/>
    </source>
</evidence>
<keyword evidence="10" id="KW-0407">Ion channel</keyword>
<feature type="domain" description="Cyclic nucleotide-binding" evidence="13">
    <location>
        <begin position="1"/>
        <end position="82"/>
    </location>
</feature>
<evidence type="ECO:0000256" key="12">
    <source>
        <dbReference type="ARBA" id="ARBA00064416"/>
    </source>
</evidence>